<keyword evidence="4 6" id="KW-0067">ATP-binding</keyword>
<feature type="domain" description="tRNA(Ile)-lysidine/2-thiocytidine synthase N-terminal" evidence="7">
    <location>
        <begin position="27"/>
        <end position="204"/>
    </location>
</feature>
<dbReference type="InterPro" id="IPR011063">
    <property type="entry name" value="TilS/TtcA_N"/>
</dbReference>
<evidence type="ECO:0000256" key="1">
    <source>
        <dbReference type="ARBA" id="ARBA00022598"/>
    </source>
</evidence>
<keyword evidence="2 6" id="KW-0819">tRNA processing</keyword>
<dbReference type="HAMAP" id="MF_01161">
    <property type="entry name" value="tRNA_Ile_lys_synt"/>
    <property type="match status" value="1"/>
</dbReference>
<keyword evidence="6" id="KW-0963">Cytoplasm</keyword>
<evidence type="ECO:0000256" key="3">
    <source>
        <dbReference type="ARBA" id="ARBA00022741"/>
    </source>
</evidence>
<organism evidence="8 9">
    <name type="scientific">Methylorubrum zatmanii</name>
    <dbReference type="NCBI Taxonomy" id="29429"/>
    <lineage>
        <taxon>Bacteria</taxon>
        <taxon>Pseudomonadati</taxon>
        <taxon>Pseudomonadota</taxon>
        <taxon>Alphaproteobacteria</taxon>
        <taxon>Hyphomicrobiales</taxon>
        <taxon>Methylobacteriaceae</taxon>
        <taxon>Methylorubrum</taxon>
    </lineage>
</organism>
<comment type="subcellular location">
    <subcellularLocation>
        <location evidence="6">Cytoplasm</location>
    </subcellularLocation>
</comment>
<dbReference type="SUPFAM" id="SSF52402">
    <property type="entry name" value="Adenine nucleotide alpha hydrolases-like"/>
    <property type="match status" value="1"/>
</dbReference>
<dbReference type="Pfam" id="PF01171">
    <property type="entry name" value="ATP_bind_3"/>
    <property type="match status" value="1"/>
</dbReference>
<keyword evidence="3 6" id="KW-0547">Nucleotide-binding</keyword>
<comment type="similarity">
    <text evidence="6">Belongs to the tRNA(Ile)-lysidine synthase family.</text>
</comment>
<dbReference type="InterPro" id="IPR014729">
    <property type="entry name" value="Rossmann-like_a/b/a_fold"/>
</dbReference>
<dbReference type="InterPro" id="IPR012795">
    <property type="entry name" value="tRNA_Ile_lys_synt_N"/>
</dbReference>
<feature type="binding site" evidence="6">
    <location>
        <begin position="32"/>
        <end position="37"/>
    </location>
    <ligand>
        <name>ATP</name>
        <dbReference type="ChEBI" id="CHEBI:30616"/>
    </ligand>
</feature>
<dbReference type="GO" id="GO:0032267">
    <property type="term" value="F:tRNA(Ile)-lysidine synthase activity"/>
    <property type="evidence" value="ECO:0007669"/>
    <property type="project" value="UniProtKB-EC"/>
</dbReference>
<dbReference type="SUPFAM" id="SSF82829">
    <property type="entry name" value="MesJ substrate recognition domain-like"/>
    <property type="match status" value="1"/>
</dbReference>
<name>A0ABW1WN39_9HYPH</name>
<dbReference type="Gene3D" id="3.40.50.620">
    <property type="entry name" value="HUPs"/>
    <property type="match status" value="1"/>
</dbReference>
<proteinExistence type="inferred from homology"/>
<keyword evidence="1 6" id="KW-0436">Ligase</keyword>
<dbReference type="NCBIfam" id="TIGR02432">
    <property type="entry name" value="lysidine_TilS_N"/>
    <property type="match status" value="1"/>
</dbReference>
<dbReference type="EMBL" id="JBHSTT010000033">
    <property type="protein sequence ID" value="MFC6389768.1"/>
    <property type="molecule type" value="Genomic_DNA"/>
</dbReference>
<comment type="domain">
    <text evidence="6">The N-terminal region contains the highly conserved SGGXDS motif, predicted to be a P-loop motif involved in ATP binding.</text>
</comment>
<evidence type="ECO:0000259" key="7">
    <source>
        <dbReference type="Pfam" id="PF01171"/>
    </source>
</evidence>
<evidence type="ECO:0000256" key="2">
    <source>
        <dbReference type="ARBA" id="ARBA00022694"/>
    </source>
</evidence>
<protein>
    <recommendedName>
        <fullName evidence="6">tRNA(Ile)-lysidine synthase</fullName>
        <ecNumber evidence="6">6.3.4.19</ecNumber>
    </recommendedName>
    <alternativeName>
        <fullName evidence="6">tRNA(Ile)-2-lysyl-cytidine synthase</fullName>
    </alternativeName>
    <alternativeName>
        <fullName evidence="6">tRNA(Ile)-lysidine synthetase</fullName>
    </alternativeName>
</protein>
<dbReference type="CDD" id="cd01992">
    <property type="entry name" value="TilS_N"/>
    <property type="match status" value="1"/>
</dbReference>
<keyword evidence="9" id="KW-1185">Reference proteome</keyword>
<evidence type="ECO:0000256" key="4">
    <source>
        <dbReference type="ARBA" id="ARBA00022840"/>
    </source>
</evidence>
<dbReference type="EC" id="6.3.4.19" evidence="6"/>
<reference evidence="9" key="1">
    <citation type="journal article" date="2019" name="Int. J. Syst. Evol. Microbiol.">
        <title>The Global Catalogue of Microorganisms (GCM) 10K type strain sequencing project: providing services to taxonomists for standard genome sequencing and annotation.</title>
        <authorList>
            <consortium name="The Broad Institute Genomics Platform"/>
            <consortium name="The Broad Institute Genome Sequencing Center for Infectious Disease"/>
            <person name="Wu L."/>
            <person name="Ma J."/>
        </authorList>
    </citation>
    <scope>NUCLEOTIDE SEQUENCE [LARGE SCALE GENOMIC DNA]</scope>
    <source>
        <strain evidence="9">CCUG 36916</strain>
    </source>
</reference>
<comment type="function">
    <text evidence="6">Ligates lysine onto the cytidine present at position 34 of the AUA codon-specific tRNA(Ile) that contains the anticodon CAU, in an ATP-dependent manner. Cytidine is converted to lysidine, thus changing the amino acid specificity of the tRNA from methionine to isoleucine.</text>
</comment>
<dbReference type="InterPro" id="IPR012094">
    <property type="entry name" value="tRNA_Ile_lys_synt"/>
</dbReference>
<dbReference type="RefSeq" id="WP_009866221.1">
    <property type="nucleotide sequence ID" value="NZ_JBHSTT010000033.1"/>
</dbReference>
<comment type="caution">
    <text evidence="8">The sequence shown here is derived from an EMBL/GenBank/DDBJ whole genome shotgun (WGS) entry which is preliminary data.</text>
</comment>
<sequence length="343" mass="36743">MTEPPTRIDDRLVRALAPFLADTDATALLAVSGGPDSTALMHVAVRAGTGAHLRVATIDHGLRPGSAGEARAVGHLAGEMGLTHAILAWESPRSGSRIQETARDARYRLLTDHAASLGADLVLTAHTLDDQAETVLMRLMAGSGPAGLAGMRHERPLAPGIRLARPFLAVPKADLVAYCEAHRLPFVRDPSNTDERFARARLRRLLPLLAAEGLSAARLGRLAERVGRDEAALEQHSAAVLAQVADTVDGGLLLDGDRLRQEPPAIVLRVLDAAIDAVAPACPQVAPRRLERLENLVIEALLPALAEGRALRRTLRGVLVEADRTRKLRLGAAPPRRRERSFP</sequence>
<dbReference type="PANTHER" id="PTHR43033">
    <property type="entry name" value="TRNA(ILE)-LYSIDINE SYNTHASE-RELATED"/>
    <property type="match status" value="1"/>
</dbReference>
<evidence type="ECO:0000256" key="6">
    <source>
        <dbReference type="HAMAP-Rule" id="MF_01161"/>
    </source>
</evidence>
<gene>
    <name evidence="6 8" type="primary">tilS</name>
    <name evidence="8" type="ORF">ACFQDP_10525</name>
</gene>
<accession>A0ABW1WN39</accession>
<dbReference type="PANTHER" id="PTHR43033:SF1">
    <property type="entry name" value="TRNA(ILE)-LYSIDINE SYNTHASE-RELATED"/>
    <property type="match status" value="1"/>
</dbReference>
<evidence type="ECO:0000313" key="9">
    <source>
        <dbReference type="Proteomes" id="UP001596237"/>
    </source>
</evidence>
<dbReference type="Proteomes" id="UP001596237">
    <property type="component" value="Unassembled WGS sequence"/>
</dbReference>
<evidence type="ECO:0000256" key="5">
    <source>
        <dbReference type="ARBA" id="ARBA00048539"/>
    </source>
</evidence>
<comment type="catalytic activity">
    <reaction evidence="5 6">
        <text>cytidine(34) in tRNA(Ile2) + L-lysine + ATP = lysidine(34) in tRNA(Ile2) + AMP + diphosphate + H(+)</text>
        <dbReference type="Rhea" id="RHEA:43744"/>
        <dbReference type="Rhea" id="RHEA-COMP:10625"/>
        <dbReference type="Rhea" id="RHEA-COMP:10670"/>
        <dbReference type="ChEBI" id="CHEBI:15378"/>
        <dbReference type="ChEBI" id="CHEBI:30616"/>
        <dbReference type="ChEBI" id="CHEBI:32551"/>
        <dbReference type="ChEBI" id="CHEBI:33019"/>
        <dbReference type="ChEBI" id="CHEBI:82748"/>
        <dbReference type="ChEBI" id="CHEBI:83665"/>
        <dbReference type="ChEBI" id="CHEBI:456215"/>
        <dbReference type="EC" id="6.3.4.19"/>
    </reaction>
</comment>
<evidence type="ECO:0000313" key="8">
    <source>
        <dbReference type="EMBL" id="MFC6389768.1"/>
    </source>
</evidence>